<organism evidence="2">
    <name type="scientific">Amblyomma triste</name>
    <name type="common">Neotropical tick</name>
    <dbReference type="NCBI Taxonomy" id="251400"/>
    <lineage>
        <taxon>Eukaryota</taxon>
        <taxon>Metazoa</taxon>
        <taxon>Ecdysozoa</taxon>
        <taxon>Arthropoda</taxon>
        <taxon>Chelicerata</taxon>
        <taxon>Arachnida</taxon>
        <taxon>Acari</taxon>
        <taxon>Parasitiformes</taxon>
        <taxon>Ixodida</taxon>
        <taxon>Ixodoidea</taxon>
        <taxon>Ixodidae</taxon>
        <taxon>Amblyomminae</taxon>
        <taxon>Amblyomma</taxon>
    </lineage>
</organism>
<proteinExistence type="evidence at transcript level"/>
<evidence type="ECO:0000256" key="1">
    <source>
        <dbReference type="SAM" id="SignalP"/>
    </source>
</evidence>
<dbReference type="EMBL" id="GBBM01008077">
    <property type="protein sequence ID" value="JAC27341.1"/>
    <property type="molecule type" value="mRNA"/>
</dbReference>
<protein>
    <submittedName>
        <fullName evidence="2">Putative secreted protein</fullName>
    </submittedName>
</protein>
<feature type="signal peptide" evidence="1">
    <location>
        <begin position="1"/>
        <end position="22"/>
    </location>
</feature>
<name>A0A023FZM9_AMBTT</name>
<reference evidence="2" key="1">
    <citation type="submission" date="2014-03" db="EMBL/GenBank/DDBJ databases">
        <title>The sialotranscriptome of Amblyomma triste, Amblyomma parvum and Amblyomma cajennense ticks, uncovered by 454-based RNA-seq.</title>
        <authorList>
            <person name="Garcia G.R."/>
            <person name="Gardinassi L.G."/>
            <person name="Ribeiro J.M."/>
            <person name="Anatriello E."/>
            <person name="Ferreira B.R."/>
            <person name="Moreira H.N."/>
            <person name="Mafra C."/>
            <person name="Olegario M.M."/>
            <person name="Szabo P.J."/>
            <person name="Miranda-Santos I.K."/>
            <person name="Maruyama S.R."/>
        </authorList>
    </citation>
    <scope>NUCLEOTIDE SEQUENCE</scope>
    <source>
        <strain evidence="2">Mato Grasso do Sul</strain>
        <tissue evidence="2">Salivary glands</tissue>
    </source>
</reference>
<evidence type="ECO:0000313" key="2">
    <source>
        <dbReference type="EMBL" id="JAC27341.1"/>
    </source>
</evidence>
<dbReference type="AlphaFoldDB" id="A0A023FZM9"/>
<accession>A0A023FZM9</accession>
<sequence>MVNMRIAVAALVCLCMVALTYAQGGVIGRTCRGPQCRSNNIGEYGACSISKTLYSLTSYDEERGGMALF</sequence>
<feature type="chain" id="PRO_5001515838" evidence="1">
    <location>
        <begin position="23"/>
        <end position="69"/>
    </location>
</feature>
<keyword evidence="1" id="KW-0732">Signal</keyword>